<dbReference type="InterPro" id="IPR018062">
    <property type="entry name" value="HTH_AraC-typ_CS"/>
</dbReference>
<dbReference type="PANTHER" id="PTHR43280">
    <property type="entry name" value="ARAC-FAMILY TRANSCRIPTIONAL REGULATOR"/>
    <property type="match status" value="1"/>
</dbReference>
<dbReference type="GO" id="GO:0043565">
    <property type="term" value="F:sequence-specific DNA binding"/>
    <property type="evidence" value="ECO:0007669"/>
    <property type="project" value="InterPro"/>
</dbReference>
<proteinExistence type="predicted"/>
<dbReference type="PROSITE" id="PS01124">
    <property type="entry name" value="HTH_ARAC_FAMILY_2"/>
    <property type="match status" value="1"/>
</dbReference>
<gene>
    <name evidence="5" type="ORF">FPK29_00345</name>
</gene>
<evidence type="ECO:0000256" key="2">
    <source>
        <dbReference type="ARBA" id="ARBA00023125"/>
    </source>
</evidence>
<dbReference type="PROSITE" id="PS00041">
    <property type="entry name" value="HTH_ARAC_FAMILY_1"/>
    <property type="match status" value="1"/>
</dbReference>
<keyword evidence="2" id="KW-0238">DNA-binding</keyword>
<name>A0A556RBE3_9BIFI</name>
<dbReference type="SUPFAM" id="SSF51215">
    <property type="entry name" value="Regulatory protein AraC"/>
    <property type="match status" value="1"/>
</dbReference>
<dbReference type="Gene3D" id="1.10.10.60">
    <property type="entry name" value="Homeodomain-like"/>
    <property type="match status" value="2"/>
</dbReference>
<dbReference type="PANTHER" id="PTHR43280:SF28">
    <property type="entry name" value="HTH-TYPE TRANSCRIPTIONAL ACTIVATOR RHAS"/>
    <property type="match status" value="1"/>
</dbReference>
<dbReference type="SMART" id="SM00342">
    <property type="entry name" value="HTH_ARAC"/>
    <property type="match status" value="1"/>
</dbReference>
<dbReference type="GO" id="GO:0003700">
    <property type="term" value="F:DNA-binding transcription factor activity"/>
    <property type="evidence" value="ECO:0007669"/>
    <property type="project" value="InterPro"/>
</dbReference>
<feature type="domain" description="HTH araC/xylS-type" evidence="4">
    <location>
        <begin position="211"/>
        <end position="309"/>
    </location>
</feature>
<sequence>MLTSMVTGVHFVSGGLEFTIRGAFLPILPDERSTFMTLFYDQESHPQPELVSAGTFIGDPGWQHSRRIISTFEIICNIQGLLPLQIGDTRYMVGPGTFLIVPPELEHKGFRTITESLKFDWMHFSLPGLTPVEGTGDDPIVDETSSILLPAYSENLLMDRITVITNQLLDVCQMHGDQRYLNAILACVLYEVTMQTRQLLHTQSMNLHELQPVRDWIRIHALGPISLGQIADYFNYNKSYLSRKYRQKFGITISQEIERFRMEAAKSLLVETDDTVESIGAIVGYKDDKYFMKVFKRSTGISPTRYRRTFHQRHFNSH</sequence>
<dbReference type="Proteomes" id="UP000317536">
    <property type="component" value="Unassembled WGS sequence"/>
</dbReference>
<evidence type="ECO:0000256" key="1">
    <source>
        <dbReference type="ARBA" id="ARBA00023015"/>
    </source>
</evidence>
<dbReference type="InterPro" id="IPR018060">
    <property type="entry name" value="HTH_AraC"/>
</dbReference>
<accession>A0A556RBE3</accession>
<evidence type="ECO:0000256" key="3">
    <source>
        <dbReference type="ARBA" id="ARBA00023163"/>
    </source>
</evidence>
<dbReference type="Pfam" id="PF02311">
    <property type="entry name" value="AraC_binding"/>
    <property type="match status" value="1"/>
</dbReference>
<dbReference type="InterPro" id="IPR003313">
    <property type="entry name" value="AraC-bd"/>
</dbReference>
<protein>
    <submittedName>
        <fullName evidence="5">AraC family transcriptional regulator</fullName>
    </submittedName>
</protein>
<dbReference type="InterPro" id="IPR009057">
    <property type="entry name" value="Homeodomain-like_sf"/>
</dbReference>
<evidence type="ECO:0000259" key="4">
    <source>
        <dbReference type="PROSITE" id="PS01124"/>
    </source>
</evidence>
<keyword evidence="1" id="KW-0805">Transcription regulation</keyword>
<reference evidence="5 6" key="1">
    <citation type="submission" date="2019-07" db="EMBL/GenBank/DDBJ databases">
        <title>Bifidobacterium asteroides genomes.</title>
        <authorList>
            <person name="Zheng H."/>
        </authorList>
    </citation>
    <scope>NUCLEOTIDE SEQUENCE [LARGE SCALE GENOMIC DNA]</scope>
    <source>
        <strain evidence="5 6">W8111</strain>
    </source>
</reference>
<dbReference type="EMBL" id="VMHJ01000001">
    <property type="protein sequence ID" value="TSJ86199.1"/>
    <property type="molecule type" value="Genomic_DNA"/>
</dbReference>
<evidence type="ECO:0000313" key="6">
    <source>
        <dbReference type="Proteomes" id="UP000317536"/>
    </source>
</evidence>
<keyword evidence="3" id="KW-0804">Transcription</keyword>
<comment type="caution">
    <text evidence="5">The sequence shown here is derived from an EMBL/GenBank/DDBJ whole genome shotgun (WGS) entry which is preliminary data.</text>
</comment>
<dbReference type="AlphaFoldDB" id="A0A556RBE3"/>
<dbReference type="SUPFAM" id="SSF46689">
    <property type="entry name" value="Homeodomain-like"/>
    <property type="match status" value="2"/>
</dbReference>
<evidence type="ECO:0000313" key="5">
    <source>
        <dbReference type="EMBL" id="TSJ86199.1"/>
    </source>
</evidence>
<dbReference type="InterPro" id="IPR037923">
    <property type="entry name" value="HTH-like"/>
</dbReference>
<dbReference type="Pfam" id="PF12833">
    <property type="entry name" value="HTH_18"/>
    <property type="match status" value="1"/>
</dbReference>
<organism evidence="5 6">
    <name type="scientific">Bifidobacterium asteroides</name>
    <dbReference type="NCBI Taxonomy" id="1684"/>
    <lineage>
        <taxon>Bacteria</taxon>
        <taxon>Bacillati</taxon>
        <taxon>Actinomycetota</taxon>
        <taxon>Actinomycetes</taxon>
        <taxon>Bifidobacteriales</taxon>
        <taxon>Bifidobacteriaceae</taxon>
        <taxon>Bifidobacterium</taxon>
    </lineage>
</organism>